<evidence type="ECO:0000256" key="1">
    <source>
        <dbReference type="ARBA" id="ARBA00004651"/>
    </source>
</evidence>
<dbReference type="RefSeq" id="WP_144351810.1">
    <property type="nucleotide sequence ID" value="NZ_CP036259.1"/>
</dbReference>
<evidence type="ECO:0000313" key="10">
    <source>
        <dbReference type="Proteomes" id="UP000320776"/>
    </source>
</evidence>
<dbReference type="OrthoDB" id="3177005at2"/>
<sequence>MKSKVHSFQEGLIAGLPLVIGYFPVAMAFGLLAKTVNISLLDSCLFSLLVFAGASQFMALDLIKAGIAMGDIVLATLLLNLRHAMMSASLAVRLTDVKKRWLPLLAFGITDESFAVAAVQPGKLSVPFLLALQGFSYMSWVAGTVAGYLLGSALPVSVKTALGVGLYAMFTAILVPEIRKSANILWLALLAGMIYAANHFFTLLPSGWGLIAAIILASLAGLLLLPGKAREEQP</sequence>
<keyword evidence="4" id="KW-1003">Cell membrane</keyword>
<evidence type="ECO:0000256" key="8">
    <source>
        <dbReference type="SAM" id="Phobius"/>
    </source>
</evidence>
<dbReference type="GO" id="GO:1903785">
    <property type="term" value="P:L-valine transmembrane transport"/>
    <property type="evidence" value="ECO:0007669"/>
    <property type="project" value="TreeGrafter"/>
</dbReference>
<feature type="transmembrane region" description="Helical" evidence="8">
    <location>
        <begin position="126"/>
        <end position="150"/>
    </location>
</feature>
<keyword evidence="10" id="KW-1185">Reference proteome</keyword>
<dbReference type="KEGG" id="sted:SPTER_38470"/>
<organism evidence="9 10">
    <name type="scientific">Sporomusa termitida</name>
    <dbReference type="NCBI Taxonomy" id="2377"/>
    <lineage>
        <taxon>Bacteria</taxon>
        <taxon>Bacillati</taxon>
        <taxon>Bacillota</taxon>
        <taxon>Negativicutes</taxon>
        <taxon>Selenomonadales</taxon>
        <taxon>Sporomusaceae</taxon>
        <taxon>Sporomusa</taxon>
    </lineage>
</organism>
<dbReference type="InterPro" id="IPR011606">
    <property type="entry name" value="Brnchd-chn_aa_trnsp_permease"/>
</dbReference>
<keyword evidence="7 8" id="KW-0472">Membrane</keyword>
<dbReference type="PANTHER" id="PTHR34979:SF1">
    <property type="entry name" value="INNER MEMBRANE PROTEIN YGAZ"/>
    <property type="match status" value="1"/>
</dbReference>
<feature type="transmembrane region" description="Helical" evidence="8">
    <location>
        <begin position="207"/>
        <end position="225"/>
    </location>
</feature>
<dbReference type="AlphaFoldDB" id="A0A517DYJ7"/>
<proteinExistence type="inferred from homology"/>
<evidence type="ECO:0000256" key="7">
    <source>
        <dbReference type="ARBA" id="ARBA00023136"/>
    </source>
</evidence>
<comment type="similarity">
    <text evidence="2">Belongs to the AzlC family.</text>
</comment>
<keyword evidence="5 8" id="KW-0812">Transmembrane</keyword>
<evidence type="ECO:0000256" key="4">
    <source>
        <dbReference type="ARBA" id="ARBA00022475"/>
    </source>
</evidence>
<accession>A0A517DYJ7</accession>
<feature type="transmembrane region" description="Helical" evidence="8">
    <location>
        <begin position="156"/>
        <end position="175"/>
    </location>
</feature>
<feature type="transmembrane region" description="Helical" evidence="8">
    <location>
        <begin position="62"/>
        <end position="81"/>
    </location>
</feature>
<keyword evidence="3" id="KW-0813">Transport</keyword>
<feature type="transmembrane region" description="Helical" evidence="8">
    <location>
        <begin position="12"/>
        <end position="32"/>
    </location>
</feature>
<evidence type="ECO:0000256" key="3">
    <source>
        <dbReference type="ARBA" id="ARBA00022448"/>
    </source>
</evidence>
<reference evidence="9 10" key="1">
    <citation type="submission" date="2019-02" db="EMBL/GenBank/DDBJ databases">
        <title>Closed genome of Sporomusa termitida DSM 4440.</title>
        <authorList>
            <person name="Poehlein A."/>
            <person name="Daniel R."/>
        </authorList>
    </citation>
    <scope>NUCLEOTIDE SEQUENCE [LARGE SCALE GENOMIC DNA]</scope>
    <source>
        <strain evidence="9 10">DSM 4440</strain>
    </source>
</reference>
<dbReference type="Pfam" id="PF03591">
    <property type="entry name" value="AzlC"/>
    <property type="match status" value="1"/>
</dbReference>
<dbReference type="GO" id="GO:0005886">
    <property type="term" value="C:plasma membrane"/>
    <property type="evidence" value="ECO:0007669"/>
    <property type="project" value="UniProtKB-SubCell"/>
</dbReference>
<evidence type="ECO:0000256" key="2">
    <source>
        <dbReference type="ARBA" id="ARBA00010735"/>
    </source>
</evidence>
<evidence type="ECO:0000256" key="5">
    <source>
        <dbReference type="ARBA" id="ARBA00022692"/>
    </source>
</evidence>
<protein>
    <submittedName>
        <fullName evidence="9">AzlC: azaleucine resistance protein AzlC</fullName>
    </submittedName>
</protein>
<comment type="subcellular location">
    <subcellularLocation>
        <location evidence="1">Cell membrane</location>
        <topology evidence="1">Multi-pass membrane protein</topology>
    </subcellularLocation>
</comment>
<evidence type="ECO:0000313" key="9">
    <source>
        <dbReference type="EMBL" id="QDR82419.1"/>
    </source>
</evidence>
<gene>
    <name evidence="9" type="ORF">SPTER_38470</name>
</gene>
<dbReference type="Proteomes" id="UP000320776">
    <property type="component" value="Chromosome"/>
</dbReference>
<keyword evidence="6 8" id="KW-1133">Transmembrane helix</keyword>
<feature type="transmembrane region" description="Helical" evidence="8">
    <location>
        <begin position="182"/>
        <end position="201"/>
    </location>
</feature>
<dbReference type="PANTHER" id="PTHR34979">
    <property type="entry name" value="INNER MEMBRANE PROTEIN YGAZ"/>
    <property type="match status" value="1"/>
</dbReference>
<dbReference type="EMBL" id="CP036259">
    <property type="protein sequence ID" value="QDR82419.1"/>
    <property type="molecule type" value="Genomic_DNA"/>
</dbReference>
<name>A0A517DYJ7_9FIRM</name>
<evidence type="ECO:0000256" key="6">
    <source>
        <dbReference type="ARBA" id="ARBA00022989"/>
    </source>
</evidence>